<comment type="caution">
    <text evidence="6">The sequence shown here is derived from an EMBL/GenBank/DDBJ whole genome shotgun (WGS) entry which is preliminary data.</text>
</comment>
<keyword evidence="3" id="KW-0732">Signal</keyword>
<dbReference type="InterPro" id="IPR000709">
    <property type="entry name" value="Leu_Ile_Val-bd"/>
</dbReference>
<sequence>MTAGGDYGGSDMIRMTGGIAVMVAAGLAAGAAHAEIKLGLGAPLTGPNAVVGEQLRRGSEQAIKDINAKGGVLGEQIVLIQADDASNPSQGVAAANKLITQGVAAVIGHYNSAVSIAAAKVYSEEGVVQISPGSTNPQLTEMGSHTTFRTCGRDDQQGDVAAQYIAKNFPKARIGILQDQTTYGRGLADATRASLAKLGLKEVVYEAVTVGDRDMSSVITRMKDAQVDFVYFGGLHTEAGLLVRQMAEKGMKAKFMAGDGIVSNEFWNITGATGNGVLNTFGADYRQQPVAAEVVKSFRAQNYEPEAYTLYSYAAVQAWAQAATQAKSTDPAKVADALHKGSFQTVIGPLSFNAKGDRTTADYTVYQWRDGSYTEIK</sequence>
<evidence type="ECO:0000259" key="5">
    <source>
        <dbReference type="Pfam" id="PF13458"/>
    </source>
</evidence>
<dbReference type="PANTHER" id="PTHR47151:SF2">
    <property type="entry name" value="AMINO ACID BINDING PROTEIN"/>
    <property type="match status" value="1"/>
</dbReference>
<dbReference type="AlphaFoldDB" id="A0A560HBJ6"/>
<evidence type="ECO:0000256" key="2">
    <source>
        <dbReference type="ARBA" id="ARBA00022448"/>
    </source>
</evidence>
<evidence type="ECO:0000256" key="1">
    <source>
        <dbReference type="ARBA" id="ARBA00010062"/>
    </source>
</evidence>
<evidence type="ECO:0000313" key="7">
    <source>
        <dbReference type="Proteomes" id="UP000315751"/>
    </source>
</evidence>
<keyword evidence="7" id="KW-1185">Reference proteome</keyword>
<protein>
    <submittedName>
        <fullName evidence="6">Branched-chain amino acid transport system substrate-binding protein</fullName>
    </submittedName>
</protein>
<evidence type="ECO:0000256" key="3">
    <source>
        <dbReference type="ARBA" id="ARBA00022729"/>
    </source>
</evidence>
<keyword evidence="2" id="KW-0813">Transport</keyword>
<evidence type="ECO:0000313" key="6">
    <source>
        <dbReference type="EMBL" id="TWB43733.1"/>
    </source>
</evidence>
<dbReference type="GO" id="GO:0006865">
    <property type="term" value="P:amino acid transport"/>
    <property type="evidence" value="ECO:0007669"/>
    <property type="project" value="UniProtKB-KW"/>
</dbReference>
<dbReference type="CDD" id="cd06342">
    <property type="entry name" value="PBP1_ABC_LIVBP-like"/>
    <property type="match status" value="1"/>
</dbReference>
<dbReference type="EMBL" id="VITR01000004">
    <property type="protein sequence ID" value="TWB43733.1"/>
    <property type="molecule type" value="Genomic_DNA"/>
</dbReference>
<dbReference type="InterPro" id="IPR028082">
    <property type="entry name" value="Peripla_BP_I"/>
</dbReference>
<comment type="similarity">
    <text evidence="1">Belongs to the leucine-binding protein family.</text>
</comment>
<dbReference type="InterPro" id="IPR028081">
    <property type="entry name" value="Leu-bd"/>
</dbReference>
<dbReference type="PANTHER" id="PTHR47151">
    <property type="entry name" value="LEU/ILE/VAL-BINDING ABC TRANSPORTER SUBUNIT"/>
    <property type="match status" value="1"/>
</dbReference>
<feature type="domain" description="Leucine-binding protein" evidence="5">
    <location>
        <begin position="35"/>
        <end position="371"/>
    </location>
</feature>
<reference evidence="6 7" key="1">
    <citation type="submission" date="2019-06" db="EMBL/GenBank/DDBJ databases">
        <title>Genomic Encyclopedia of Type Strains, Phase IV (KMG-V): Genome sequencing to study the core and pangenomes of soil and plant-associated prokaryotes.</title>
        <authorList>
            <person name="Whitman W."/>
        </authorList>
    </citation>
    <scope>NUCLEOTIDE SEQUENCE [LARGE SCALE GENOMIC DNA]</scope>
    <source>
        <strain evidence="6 7">BR 11622</strain>
    </source>
</reference>
<proteinExistence type="inferred from homology"/>
<evidence type="ECO:0000256" key="4">
    <source>
        <dbReference type="ARBA" id="ARBA00022970"/>
    </source>
</evidence>
<keyword evidence="4" id="KW-0029">Amino-acid transport</keyword>
<gene>
    <name evidence="6" type="ORF">FBZ90_104120</name>
</gene>
<dbReference type="SUPFAM" id="SSF53822">
    <property type="entry name" value="Periplasmic binding protein-like I"/>
    <property type="match status" value="1"/>
</dbReference>
<organism evidence="6 7">
    <name type="scientific">Nitrospirillum amazonense</name>
    <dbReference type="NCBI Taxonomy" id="28077"/>
    <lineage>
        <taxon>Bacteria</taxon>
        <taxon>Pseudomonadati</taxon>
        <taxon>Pseudomonadota</taxon>
        <taxon>Alphaproteobacteria</taxon>
        <taxon>Rhodospirillales</taxon>
        <taxon>Azospirillaceae</taxon>
        <taxon>Nitrospirillum</taxon>
    </lineage>
</organism>
<dbReference type="Pfam" id="PF13458">
    <property type="entry name" value="Peripla_BP_6"/>
    <property type="match status" value="1"/>
</dbReference>
<dbReference type="Proteomes" id="UP000315751">
    <property type="component" value="Unassembled WGS sequence"/>
</dbReference>
<dbReference type="Gene3D" id="3.40.50.2300">
    <property type="match status" value="2"/>
</dbReference>
<name>A0A560HBJ6_9PROT</name>
<dbReference type="PRINTS" id="PR00337">
    <property type="entry name" value="LEUILEVALBP"/>
</dbReference>
<accession>A0A560HBJ6</accession>